<dbReference type="RefSeq" id="XP_067515950.1">
    <property type="nucleotide sequence ID" value="XM_067659849.1"/>
</dbReference>
<sequence>MFVYIDGVNTLQLTVILPGGGWLEINSDDPTNTIYQAYYADGSPYSTKLTKTFLAHL</sequence>
<protein>
    <submittedName>
        <fullName evidence="1">Uncharacterized protein</fullName>
    </submittedName>
</protein>
<evidence type="ECO:0000313" key="2">
    <source>
        <dbReference type="Proteomes" id="UP000009138"/>
    </source>
</evidence>
<dbReference type="AlphaFoldDB" id="I1BWH4"/>
<dbReference type="InParanoid" id="I1BWH4"/>
<organism evidence="1 2">
    <name type="scientific">Rhizopus delemar (strain RA 99-880 / ATCC MYA-4621 / FGSC 9543 / NRRL 43880)</name>
    <name type="common">Mucormycosis agent</name>
    <name type="synonym">Rhizopus arrhizus var. delemar</name>
    <dbReference type="NCBI Taxonomy" id="246409"/>
    <lineage>
        <taxon>Eukaryota</taxon>
        <taxon>Fungi</taxon>
        <taxon>Fungi incertae sedis</taxon>
        <taxon>Mucoromycota</taxon>
        <taxon>Mucoromycotina</taxon>
        <taxon>Mucoromycetes</taxon>
        <taxon>Mucorales</taxon>
        <taxon>Mucorineae</taxon>
        <taxon>Rhizopodaceae</taxon>
        <taxon>Rhizopus</taxon>
    </lineage>
</organism>
<accession>I1BWH4</accession>
<dbReference type="GeneID" id="93612230"/>
<evidence type="ECO:0000313" key="1">
    <source>
        <dbReference type="EMBL" id="EIE80554.1"/>
    </source>
</evidence>
<keyword evidence="2" id="KW-1185">Reference proteome</keyword>
<name>I1BWH4_RHIO9</name>
<dbReference type="VEuPathDB" id="FungiDB:RO3G_05259"/>
<dbReference type="Proteomes" id="UP000009138">
    <property type="component" value="Unassembled WGS sequence"/>
</dbReference>
<reference evidence="1 2" key="1">
    <citation type="journal article" date="2009" name="PLoS Genet.">
        <title>Genomic analysis of the basal lineage fungus Rhizopus oryzae reveals a whole-genome duplication.</title>
        <authorList>
            <person name="Ma L.-J."/>
            <person name="Ibrahim A.S."/>
            <person name="Skory C."/>
            <person name="Grabherr M.G."/>
            <person name="Burger G."/>
            <person name="Butler M."/>
            <person name="Elias M."/>
            <person name="Idnurm A."/>
            <person name="Lang B.F."/>
            <person name="Sone T."/>
            <person name="Abe A."/>
            <person name="Calvo S.E."/>
            <person name="Corrochano L.M."/>
            <person name="Engels R."/>
            <person name="Fu J."/>
            <person name="Hansberg W."/>
            <person name="Kim J.-M."/>
            <person name="Kodira C.D."/>
            <person name="Koehrsen M.J."/>
            <person name="Liu B."/>
            <person name="Miranda-Saavedra D."/>
            <person name="O'Leary S."/>
            <person name="Ortiz-Castellanos L."/>
            <person name="Poulter R."/>
            <person name="Rodriguez-Romero J."/>
            <person name="Ruiz-Herrera J."/>
            <person name="Shen Y.-Q."/>
            <person name="Zeng Q."/>
            <person name="Galagan J."/>
            <person name="Birren B.W."/>
            <person name="Cuomo C.A."/>
            <person name="Wickes B.L."/>
        </authorList>
    </citation>
    <scope>NUCLEOTIDE SEQUENCE [LARGE SCALE GENOMIC DNA]</scope>
    <source>
        <strain evidence="2">RA 99-880 / ATCC MYA-4621 / FGSC 9543 / NRRL 43880</strain>
    </source>
</reference>
<proteinExistence type="predicted"/>
<gene>
    <name evidence="1" type="ORF">RO3G_05259</name>
</gene>
<dbReference type="EMBL" id="CH476734">
    <property type="protein sequence ID" value="EIE80554.1"/>
    <property type="molecule type" value="Genomic_DNA"/>
</dbReference>